<gene>
    <name evidence="1" type="ORF">A3B18_03550</name>
</gene>
<dbReference type="Pfam" id="PF17957">
    <property type="entry name" value="Big_7"/>
    <property type="match status" value="1"/>
</dbReference>
<dbReference type="Proteomes" id="UP000178684">
    <property type="component" value="Unassembled WGS sequence"/>
</dbReference>
<proteinExistence type="predicted"/>
<sequence>MPRFSKTTQKIFAGFFIISLFLGSLTLPPPKTAHALDIVLDPENLVQTTLTAGINKLISQATDALVQKEYIFDTIAGLAAKSLIKTISTSIQNWIKTGDARGPLFVDNFLEHFSREMDNAVGLFLERYFGKNSELLKLVCEPFRLSLPPLLNVHRRPSYTEQARCKLSDIVRNVENFQVQIYFDDFSHGGWDAWFATLDPSGNILGQYLMGVSKMDETKTAALYGSQTEVQTTGGGFLSWQDCPKEKVVDPETGEYTGDTYTDTKHCKIQTPGGLVEDQLKKSETTWIRQLEVADEINEIINVFFQEMVGKLLSPSGGFAGRDENAINRATSEPDRTPPSVIIISPVNGTTRSTTTQMDISISAIDNTGVTGVSAFVNGVSVGAEDTTYPFTVSWNPAAASPGIYSISARARDAAGNIGSTTISITLQ</sequence>
<dbReference type="Gene3D" id="2.60.40.10">
    <property type="entry name" value="Immunoglobulins"/>
    <property type="match status" value="1"/>
</dbReference>
<evidence type="ECO:0000313" key="1">
    <source>
        <dbReference type="EMBL" id="OGF82393.1"/>
    </source>
</evidence>
<name>A0A1F5X3H3_9BACT</name>
<reference evidence="1 2" key="1">
    <citation type="journal article" date="2016" name="Nat. Commun.">
        <title>Thousands of microbial genomes shed light on interconnected biogeochemical processes in an aquifer system.</title>
        <authorList>
            <person name="Anantharaman K."/>
            <person name="Brown C.T."/>
            <person name="Hug L.A."/>
            <person name="Sharon I."/>
            <person name="Castelle C.J."/>
            <person name="Probst A.J."/>
            <person name="Thomas B.C."/>
            <person name="Singh A."/>
            <person name="Wilkins M.J."/>
            <person name="Karaoz U."/>
            <person name="Brodie E.L."/>
            <person name="Williams K.H."/>
            <person name="Hubbard S.S."/>
            <person name="Banfield J.F."/>
        </authorList>
    </citation>
    <scope>NUCLEOTIDE SEQUENCE [LARGE SCALE GENOMIC DNA]</scope>
</reference>
<organism evidence="1 2">
    <name type="scientific">Candidatus Giovannonibacteria bacterium RIFCSPLOWO2_01_FULL_46_13</name>
    <dbReference type="NCBI Taxonomy" id="1798352"/>
    <lineage>
        <taxon>Bacteria</taxon>
        <taxon>Candidatus Giovannoniibacteriota</taxon>
    </lineage>
</organism>
<dbReference type="EMBL" id="MFIE01000019">
    <property type="protein sequence ID" value="OGF82393.1"/>
    <property type="molecule type" value="Genomic_DNA"/>
</dbReference>
<protein>
    <submittedName>
        <fullName evidence="1">Uncharacterized protein</fullName>
    </submittedName>
</protein>
<accession>A0A1F5X3H3</accession>
<evidence type="ECO:0000313" key="2">
    <source>
        <dbReference type="Proteomes" id="UP000178684"/>
    </source>
</evidence>
<dbReference type="InterPro" id="IPR013783">
    <property type="entry name" value="Ig-like_fold"/>
</dbReference>
<dbReference type="AlphaFoldDB" id="A0A1F5X3H3"/>
<comment type="caution">
    <text evidence="1">The sequence shown here is derived from an EMBL/GenBank/DDBJ whole genome shotgun (WGS) entry which is preliminary data.</text>
</comment>